<dbReference type="InterPro" id="IPR058533">
    <property type="entry name" value="Cation_efflux_TM"/>
</dbReference>
<keyword evidence="12" id="KW-1185">Reference proteome</keyword>
<dbReference type="InterPro" id="IPR002524">
    <property type="entry name" value="Cation_efflux"/>
</dbReference>
<protein>
    <submittedName>
        <fullName evidence="11">Cation transporter</fullName>
    </submittedName>
</protein>
<dbReference type="GO" id="GO:0005385">
    <property type="term" value="F:zinc ion transmembrane transporter activity"/>
    <property type="evidence" value="ECO:0007669"/>
    <property type="project" value="TreeGrafter"/>
</dbReference>
<feature type="domain" description="Cation efflux protein transmembrane" evidence="9">
    <location>
        <begin position="19"/>
        <end position="210"/>
    </location>
</feature>
<evidence type="ECO:0000256" key="6">
    <source>
        <dbReference type="ARBA" id="ARBA00023065"/>
    </source>
</evidence>
<name>A0A8J3DVG7_9MICO</name>
<keyword evidence="4 8" id="KW-0812">Transmembrane</keyword>
<evidence type="ECO:0000313" key="12">
    <source>
        <dbReference type="Proteomes" id="UP000617531"/>
    </source>
</evidence>
<comment type="subcellular location">
    <subcellularLocation>
        <location evidence="1">Membrane</location>
        <topology evidence="1">Multi-pass membrane protein</topology>
    </subcellularLocation>
</comment>
<dbReference type="InterPro" id="IPR036837">
    <property type="entry name" value="Cation_efflux_CTD_sf"/>
</dbReference>
<dbReference type="GO" id="GO:0005886">
    <property type="term" value="C:plasma membrane"/>
    <property type="evidence" value="ECO:0007669"/>
    <property type="project" value="TreeGrafter"/>
</dbReference>
<evidence type="ECO:0000256" key="7">
    <source>
        <dbReference type="ARBA" id="ARBA00023136"/>
    </source>
</evidence>
<evidence type="ECO:0000259" key="10">
    <source>
        <dbReference type="Pfam" id="PF16916"/>
    </source>
</evidence>
<keyword evidence="7 8" id="KW-0472">Membrane</keyword>
<evidence type="ECO:0000256" key="3">
    <source>
        <dbReference type="ARBA" id="ARBA00022448"/>
    </source>
</evidence>
<accession>A0A8J3DVG7</accession>
<dbReference type="SUPFAM" id="SSF160240">
    <property type="entry name" value="Cation efflux protein cytoplasmic domain-like"/>
    <property type="match status" value="1"/>
</dbReference>
<keyword evidence="5 8" id="KW-1133">Transmembrane helix</keyword>
<evidence type="ECO:0000256" key="5">
    <source>
        <dbReference type="ARBA" id="ARBA00022989"/>
    </source>
</evidence>
<dbReference type="PANTHER" id="PTHR11562:SF17">
    <property type="entry name" value="RE54080P-RELATED"/>
    <property type="match status" value="1"/>
</dbReference>
<organism evidence="11 12">
    <name type="scientific">Pseudolysinimonas yzui</name>
    <dbReference type="NCBI Taxonomy" id="2708254"/>
    <lineage>
        <taxon>Bacteria</taxon>
        <taxon>Bacillati</taxon>
        <taxon>Actinomycetota</taxon>
        <taxon>Actinomycetes</taxon>
        <taxon>Micrococcales</taxon>
        <taxon>Microbacteriaceae</taxon>
        <taxon>Pseudolysinimonas</taxon>
    </lineage>
</organism>
<evidence type="ECO:0000256" key="4">
    <source>
        <dbReference type="ARBA" id="ARBA00022692"/>
    </source>
</evidence>
<reference evidence="11" key="2">
    <citation type="submission" date="2020-09" db="EMBL/GenBank/DDBJ databases">
        <authorList>
            <person name="Sun Q."/>
            <person name="Zhou Y."/>
        </authorList>
    </citation>
    <scope>NUCLEOTIDE SEQUENCE</scope>
    <source>
        <strain evidence="11">CGMCC 1.16548</strain>
    </source>
</reference>
<feature type="transmembrane region" description="Helical" evidence="8">
    <location>
        <begin position="55"/>
        <end position="73"/>
    </location>
</feature>
<feature type="transmembrane region" description="Helical" evidence="8">
    <location>
        <begin position="18"/>
        <end position="43"/>
    </location>
</feature>
<dbReference type="PANTHER" id="PTHR11562">
    <property type="entry name" value="CATION EFFLUX PROTEIN/ ZINC TRANSPORTER"/>
    <property type="match status" value="1"/>
</dbReference>
<dbReference type="InterPro" id="IPR050681">
    <property type="entry name" value="CDF/SLC30A"/>
</dbReference>
<feature type="transmembrane region" description="Helical" evidence="8">
    <location>
        <begin position="85"/>
        <end position="107"/>
    </location>
</feature>
<feature type="transmembrane region" description="Helical" evidence="8">
    <location>
        <begin position="162"/>
        <end position="180"/>
    </location>
</feature>
<dbReference type="AlphaFoldDB" id="A0A8J3DVG7"/>
<dbReference type="Pfam" id="PF01545">
    <property type="entry name" value="Cation_efflux"/>
    <property type="match status" value="1"/>
</dbReference>
<proteinExistence type="inferred from homology"/>
<dbReference type="Gene3D" id="1.20.1510.10">
    <property type="entry name" value="Cation efflux protein transmembrane domain"/>
    <property type="match status" value="1"/>
</dbReference>
<dbReference type="RefSeq" id="WP_191281385.1">
    <property type="nucleotide sequence ID" value="NZ_BNAI01000001.1"/>
</dbReference>
<dbReference type="InterPro" id="IPR027470">
    <property type="entry name" value="Cation_efflux_CTD"/>
</dbReference>
<evidence type="ECO:0000256" key="2">
    <source>
        <dbReference type="ARBA" id="ARBA00008873"/>
    </source>
</evidence>
<evidence type="ECO:0000256" key="8">
    <source>
        <dbReference type="SAM" id="Phobius"/>
    </source>
</evidence>
<reference evidence="11" key="1">
    <citation type="journal article" date="2014" name="Int. J. Syst. Evol. Microbiol.">
        <title>Complete genome sequence of Corynebacterium casei LMG S-19264T (=DSM 44701T), isolated from a smear-ripened cheese.</title>
        <authorList>
            <consortium name="US DOE Joint Genome Institute (JGI-PGF)"/>
            <person name="Walter F."/>
            <person name="Albersmeier A."/>
            <person name="Kalinowski J."/>
            <person name="Ruckert C."/>
        </authorList>
    </citation>
    <scope>NUCLEOTIDE SEQUENCE</scope>
    <source>
        <strain evidence="11">CGMCC 1.16548</strain>
    </source>
</reference>
<dbReference type="Proteomes" id="UP000617531">
    <property type="component" value="Unassembled WGS sequence"/>
</dbReference>
<sequence length="305" mass="31789">MDAVSHDHGHGASTKGRLAIAFAIVAVVLVVQVVGAVFSGSLALLADAGHMASDAIGLLVALIASAWASRPATDRHTFGFRRVEVLAALFNGVLLTVVAVVVAIEAIRRLTAADPHEPLGIPMLIVAGIGLLANVAAYLVLRGGDRRSMNMRGATLEVLGDLFGSIAAVVAGVVLITTGFAAADAIASLVIAALIVPRAALLLRDVVRVLTESAPRETDVTLIREHLLETPGVVAVHDVHVWAITSGAPVFTAHVECDPEVFASGRTGEMLESLGACLHGHFDVEHSTFQLEPAGHSEREEPAHR</sequence>
<evidence type="ECO:0000256" key="1">
    <source>
        <dbReference type="ARBA" id="ARBA00004141"/>
    </source>
</evidence>
<keyword evidence="6" id="KW-0406">Ion transport</keyword>
<comment type="similarity">
    <text evidence="2">Belongs to the cation diffusion facilitator (CDF) transporter (TC 2.A.4) family. SLC30A subfamily.</text>
</comment>
<feature type="transmembrane region" description="Helical" evidence="8">
    <location>
        <begin position="119"/>
        <end position="141"/>
    </location>
</feature>
<feature type="domain" description="Cation efflux protein cytoplasmic" evidence="10">
    <location>
        <begin position="215"/>
        <end position="293"/>
    </location>
</feature>
<feature type="transmembrane region" description="Helical" evidence="8">
    <location>
        <begin position="186"/>
        <end position="203"/>
    </location>
</feature>
<dbReference type="NCBIfam" id="TIGR01297">
    <property type="entry name" value="CDF"/>
    <property type="match status" value="1"/>
</dbReference>
<keyword evidence="3" id="KW-0813">Transport</keyword>
<dbReference type="SUPFAM" id="SSF161111">
    <property type="entry name" value="Cation efflux protein transmembrane domain-like"/>
    <property type="match status" value="1"/>
</dbReference>
<comment type="caution">
    <text evidence="11">The sequence shown here is derived from an EMBL/GenBank/DDBJ whole genome shotgun (WGS) entry which is preliminary data.</text>
</comment>
<dbReference type="InterPro" id="IPR027469">
    <property type="entry name" value="Cation_efflux_TMD_sf"/>
</dbReference>
<evidence type="ECO:0000259" key="9">
    <source>
        <dbReference type="Pfam" id="PF01545"/>
    </source>
</evidence>
<dbReference type="EMBL" id="BNAI01000001">
    <property type="protein sequence ID" value="GHF04035.1"/>
    <property type="molecule type" value="Genomic_DNA"/>
</dbReference>
<dbReference type="Pfam" id="PF16916">
    <property type="entry name" value="ZT_dimer"/>
    <property type="match status" value="1"/>
</dbReference>
<gene>
    <name evidence="11" type="ORF">GCM10011600_00390</name>
</gene>
<evidence type="ECO:0000313" key="11">
    <source>
        <dbReference type="EMBL" id="GHF04035.1"/>
    </source>
</evidence>